<keyword evidence="2 5" id="KW-0863">Zinc-finger</keyword>
<evidence type="ECO:0000259" key="6">
    <source>
        <dbReference type="PROSITE" id="PS50950"/>
    </source>
</evidence>
<dbReference type="GO" id="GO:0003677">
    <property type="term" value="F:DNA binding"/>
    <property type="evidence" value="ECO:0007669"/>
    <property type="project" value="UniProtKB-UniRule"/>
</dbReference>
<dbReference type="AlphaFoldDB" id="A0A6P7GKX2"/>
<evidence type="ECO:0000256" key="3">
    <source>
        <dbReference type="ARBA" id="ARBA00022833"/>
    </source>
</evidence>
<dbReference type="RefSeq" id="XP_028146577.1">
    <property type="nucleotide sequence ID" value="XM_028290776.1"/>
</dbReference>
<dbReference type="OrthoDB" id="8196774at2759"/>
<evidence type="ECO:0000256" key="5">
    <source>
        <dbReference type="PROSITE-ProRule" id="PRU00309"/>
    </source>
</evidence>
<sequence length="287" mass="33619">MKPNKWCFVPGCVNTSKNNSGKIFITIPTNLKKKKRWFVAARRDIKKVSIKTKFFCCEDHFILKEDMENYMEYTLSKVAARMKPEVVPHIFTCQTDKKKTILQPSSESRGKKKISDILVESELSTSKSTLPEDIPDHQQPSTLYQAKYQTEAEETLSSPSKVDFGCQANPVHYRTMEIKVTKKEFAEYDHKDNNIENKLSTSIDLQDLKDEPKEDHPAMEMKVEKEEFAEYDYKDNNIENQLPTSIDLQHLKDEPKEDHPAMEIKVEKKEFAEYDHKIMYRINYPHQ</sequence>
<keyword evidence="1" id="KW-0479">Metal-binding</keyword>
<evidence type="ECO:0000313" key="7">
    <source>
        <dbReference type="RefSeq" id="XP_028146575.1"/>
    </source>
</evidence>
<dbReference type="SUPFAM" id="SSF57716">
    <property type="entry name" value="Glucocorticoid receptor-like (DNA-binding domain)"/>
    <property type="match status" value="1"/>
</dbReference>
<dbReference type="Pfam" id="PF05485">
    <property type="entry name" value="THAP"/>
    <property type="match status" value="1"/>
</dbReference>
<dbReference type="RefSeq" id="XP_028146575.1">
    <property type="nucleotide sequence ID" value="XM_028290774.1"/>
</dbReference>
<dbReference type="KEGG" id="dvv:114340056"/>
<name>A0A6P7GKX2_DIAVI</name>
<evidence type="ECO:0000256" key="2">
    <source>
        <dbReference type="ARBA" id="ARBA00022771"/>
    </source>
</evidence>
<dbReference type="RefSeq" id="XP_028146578.1">
    <property type="nucleotide sequence ID" value="XM_028290777.1"/>
</dbReference>
<keyword evidence="3" id="KW-0862">Zinc</keyword>
<proteinExistence type="predicted"/>
<gene>
    <name evidence="7 8 9" type="primary">LOC114340056</name>
</gene>
<evidence type="ECO:0000313" key="8">
    <source>
        <dbReference type="RefSeq" id="XP_028146577.1"/>
    </source>
</evidence>
<feature type="domain" description="THAP-type" evidence="6">
    <location>
        <begin position="1"/>
        <end position="91"/>
    </location>
</feature>
<reference evidence="7 8" key="1">
    <citation type="submission" date="2025-04" db="UniProtKB">
        <authorList>
            <consortium name="RefSeq"/>
        </authorList>
    </citation>
    <scope>IDENTIFICATION</scope>
    <source>
        <tissue evidence="7 8">Whole insect</tissue>
    </source>
</reference>
<keyword evidence="4 5" id="KW-0238">DNA-binding</keyword>
<evidence type="ECO:0000256" key="1">
    <source>
        <dbReference type="ARBA" id="ARBA00022723"/>
    </source>
</evidence>
<dbReference type="PROSITE" id="PS50950">
    <property type="entry name" value="ZF_THAP"/>
    <property type="match status" value="1"/>
</dbReference>
<organism evidence="8">
    <name type="scientific">Diabrotica virgifera virgifera</name>
    <name type="common">western corn rootworm</name>
    <dbReference type="NCBI Taxonomy" id="50390"/>
    <lineage>
        <taxon>Eukaryota</taxon>
        <taxon>Metazoa</taxon>
        <taxon>Ecdysozoa</taxon>
        <taxon>Arthropoda</taxon>
        <taxon>Hexapoda</taxon>
        <taxon>Insecta</taxon>
        <taxon>Pterygota</taxon>
        <taxon>Neoptera</taxon>
        <taxon>Endopterygota</taxon>
        <taxon>Coleoptera</taxon>
        <taxon>Polyphaga</taxon>
        <taxon>Cucujiformia</taxon>
        <taxon>Chrysomeloidea</taxon>
        <taxon>Chrysomelidae</taxon>
        <taxon>Galerucinae</taxon>
        <taxon>Diabroticina</taxon>
        <taxon>Diabroticites</taxon>
        <taxon>Diabrotica</taxon>
    </lineage>
</organism>
<protein>
    <submittedName>
        <fullName evidence="7 8">Uncharacterized protein LOC114340056 isoform X1</fullName>
    </submittedName>
</protein>
<dbReference type="SMART" id="SM00980">
    <property type="entry name" value="THAP"/>
    <property type="match status" value="1"/>
</dbReference>
<dbReference type="GO" id="GO:0008270">
    <property type="term" value="F:zinc ion binding"/>
    <property type="evidence" value="ECO:0007669"/>
    <property type="project" value="UniProtKB-KW"/>
</dbReference>
<evidence type="ECO:0000256" key="4">
    <source>
        <dbReference type="ARBA" id="ARBA00023125"/>
    </source>
</evidence>
<dbReference type="InterPro" id="IPR006612">
    <property type="entry name" value="THAP_Znf"/>
</dbReference>
<accession>A0A6P7GKX2</accession>
<evidence type="ECO:0000313" key="9">
    <source>
        <dbReference type="RefSeq" id="XP_028146578.1"/>
    </source>
</evidence>